<keyword evidence="2" id="KW-0223">Dioxygenase</keyword>
<name>A0AA37Q1N0_9BACT</name>
<dbReference type="Gene3D" id="2.60.120.620">
    <property type="entry name" value="q2cbj1_9rhob like domain"/>
    <property type="match status" value="1"/>
</dbReference>
<proteinExistence type="predicted"/>
<protein>
    <submittedName>
        <fullName evidence="2">Phytanoyl-CoA dioxygenase</fullName>
    </submittedName>
</protein>
<dbReference type="InterPro" id="IPR008775">
    <property type="entry name" value="Phytyl_CoA_dOase-like"/>
</dbReference>
<dbReference type="Pfam" id="PF05721">
    <property type="entry name" value="PhyH"/>
    <property type="match status" value="1"/>
</dbReference>
<dbReference type="SUPFAM" id="SSF51197">
    <property type="entry name" value="Clavaminate synthase-like"/>
    <property type="match status" value="1"/>
</dbReference>
<dbReference type="PANTHER" id="PTHR20883">
    <property type="entry name" value="PHYTANOYL-COA DIOXYGENASE DOMAIN CONTAINING 1"/>
    <property type="match status" value="1"/>
</dbReference>
<evidence type="ECO:0000313" key="3">
    <source>
        <dbReference type="Proteomes" id="UP001161325"/>
    </source>
</evidence>
<comment type="caution">
    <text evidence="2">The sequence shown here is derived from an EMBL/GenBank/DDBJ whole genome shotgun (WGS) entry which is preliminary data.</text>
</comment>
<organism evidence="2 3">
    <name type="scientific">Roseisolibacter agri</name>
    <dbReference type="NCBI Taxonomy" id="2014610"/>
    <lineage>
        <taxon>Bacteria</taxon>
        <taxon>Pseudomonadati</taxon>
        <taxon>Gemmatimonadota</taxon>
        <taxon>Gemmatimonadia</taxon>
        <taxon>Gemmatimonadales</taxon>
        <taxon>Gemmatimonadaceae</taxon>
        <taxon>Roseisolibacter</taxon>
    </lineage>
</organism>
<sequence length="246" mass="26434">MTTETHEATLARDGYAIVPDALEAASVDALLTAVAPLADLAAGTRGGVRHLLRDVPAVRALARHPAMRDVAESALGPGAFAVRGLLFDKTPGANWKVIWHQDLTIAVRERREVAGFGPWTEKDGVPHVQPPAALLARMVAVRLHLDDCTATNGPVRVIPGSHRDGRLSAADVERWRAAVPEVTCTVPRGGILAFHSLLLHASSPAQDASHRRVVHVEYAAAEWSELPGGLAWHERHCAALRGTERH</sequence>
<keyword evidence="3" id="KW-1185">Reference proteome</keyword>
<dbReference type="PANTHER" id="PTHR20883:SF48">
    <property type="entry name" value="ECTOINE DIOXYGENASE"/>
    <property type="match status" value="1"/>
</dbReference>
<evidence type="ECO:0000256" key="1">
    <source>
        <dbReference type="ARBA" id="ARBA00001954"/>
    </source>
</evidence>
<keyword evidence="2" id="KW-0560">Oxidoreductase</keyword>
<dbReference type="AlphaFoldDB" id="A0AA37Q1N0"/>
<dbReference type="GO" id="GO:0016706">
    <property type="term" value="F:2-oxoglutarate-dependent dioxygenase activity"/>
    <property type="evidence" value="ECO:0007669"/>
    <property type="project" value="UniProtKB-ARBA"/>
</dbReference>
<evidence type="ECO:0000313" key="2">
    <source>
        <dbReference type="EMBL" id="GLC24714.1"/>
    </source>
</evidence>
<reference evidence="2" key="1">
    <citation type="submission" date="2022-08" db="EMBL/GenBank/DDBJ databases">
        <title>Draft genome sequencing of Roseisolibacter agri AW1220.</title>
        <authorList>
            <person name="Tobiishi Y."/>
            <person name="Tonouchi A."/>
        </authorList>
    </citation>
    <scope>NUCLEOTIDE SEQUENCE</scope>
    <source>
        <strain evidence="2">AW1220</strain>
    </source>
</reference>
<dbReference type="Proteomes" id="UP001161325">
    <property type="component" value="Unassembled WGS sequence"/>
</dbReference>
<dbReference type="RefSeq" id="WP_284349161.1">
    <property type="nucleotide sequence ID" value="NZ_BRXS01000002.1"/>
</dbReference>
<comment type="cofactor">
    <cofactor evidence="1">
        <name>Fe(2+)</name>
        <dbReference type="ChEBI" id="CHEBI:29033"/>
    </cofactor>
</comment>
<gene>
    <name evidence="2" type="ORF">rosag_12270</name>
</gene>
<accession>A0AA37Q1N0</accession>
<dbReference type="EMBL" id="BRXS01000002">
    <property type="protein sequence ID" value="GLC24714.1"/>
    <property type="molecule type" value="Genomic_DNA"/>
</dbReference>
<dbReference type="GO" id="GO:0005506">
    <property type="term" value="F:iron ion binding"/>
    <property type="evidence" value="ECO:0007669"/>
    <property type="project" value="UniProtKB-ARBA"/>
</dbReference>